<name>A0AB32WZ88_THECC</name>
<feature type="compositionally biased region" description="Acidic residues" evidence="1">
    <location>
        <begin position="158"/>
        <end position="167"/>
    </location>
</feature>
<protein>
    <submittedName>
        <fullName evidence="3">Uncharacterized protein LOC108663785</fullName>
    </submittedName>
</protein>
<dbReference type="PANTHER" id="PTHR31008">
    <property type="entry name" value="COP1-INTERACTING PROTEIN-RELATED"/>
    <property type="match status" value="1"/>
</dbReference>
<reference evidence="2" key="1">
    <citation type="journal article" date="1997" name="Nucleic Acids Res.">
        <title>tRNAscan-SE: a program for improved detection of transfer RNA genes in genomic sequence.</title>
        <authorList>
            <person name="Lowe T.M."/>
            <person name="Eddy S.R."/>
        </authorList>
    </citation>
    <scope>NUCLEOTIDE SEQUENCE [LARGE SCALE GENOMIC DNA]</scope>
    <source>
        <strain evidence="2">r\B97-61/B2</strain>
    </source>
</reference>
<reference evidence="3" key="2">
    <citation type="submission" date="2025-08" db="UniProtKB">
        <authorList>
            <consortium name="RefSeq"/>
        </authorList>
    </citation>
    <scope>IDENTIFICATION</scope>
</reference>
<evidence type="ECO:0000256" key="1">
    <source>
        <dbReference type="SAM" id="MobiDB-lite"/>
    </source>
</evidence>
<organism evidence="2 3">
    <name type="scientific">Theobroma cacao</name>
    <name type="common">Cacao</name>
    <name type="synonym">Cocoa</name>
    <dbReference type="NCBI Taxonomy" id="3641"/>
    <lineage>
        <taxon>Eukaryota</taxon>
        <taxon>Viridiplantae</taxon>
        <taxon>Streptophyta</taxon>
        <taxon>Embryophyta</taxon>
        <taxon>Tracheophyta</taxon>
        <taxon>Spermatophyta</taxon>
        <taxon>Magnoliopsida</taxon>
        <taxon>eudicotyledons</taxon>
        <taxon>Gunneridae</taxon>
        <taxon>Pentapetalae</taxon>
        <taxon>rosids</taxon>
        <taxon>malvids</taxon>
        <taxon>Malvales</taxon>
        <taxon>Malvaceae</taxon>
        <taxon>Byttnerioideae</taxon>
        <taxon>Theobroma</taxon>
    </lineage>
</organism>
<dbReference type="Gramene" id="Tc10v2_t014690.1">
    <property type="protein sequence ID" value="Tc10v2_p014690.1"/>
    <property type="gene ID" value="Tc10v2_g014690"/>
</dbReference>
<dbReference type="AlphaFoldDB" id="A0AB32WZ88"/>
<proteinExistence type="predicted"/>
<dbReference type="PANTHER" id="PTHR31008:SF5">
    <property type="entry name" value="EXPRESSED PROTEIN"/>
    <property type="match status" value="1"/>
</dbReference>
<feature type="compositionally biased region" description="Basic and acidic residues" evidence="1">
    <location>
        <begin position="168"/>
        <end position="179"/>
    </location>
</feature>
<dbReference type="Proteomes" id="UP000694886">
    <property type="component" value="Chromosome 10"/>
</dbReference>
<feature type="region of interest" description="Disordered" evidence="1">
    <location>
        <begin position="145"/>
        <end position="179"/>
    </location>
</feature>
<gene>
    <name evidence="3" type="primary">LOC108663785</name>
</gene>
<sequence>MVLFPCSTDICKSVDVVLASNQSKVPNSSSDISKNELLCAIDSRLAALRSELVAAFNQAVGETCSYEEITHLAKFCENFGANDLKNFLCMFLELSPKSQAANAPDDEKSSFSHASVNDSIIKTDGNNQISKPVCSETPVKYGVSPAKVAQVERQSATESEESSDSSDENQKSAERSRVL</sequence>
<accession>A0AB32WZ88</accession>
<dbReference type="RefSeq" id="XP_017984574.1">
    <property type="nucleotide sequence ID" value="XM_018129085.1"/>
</dbReference>
<dbReference type="KEGG" id="tcc:108663785"/>
<evidence type="ECO:0000313" key="3">
    <source>
        <dbReference type="RefSeq" id="XP_017984574.1"/>
    </source>
</evidence>
<evidence type="ECO:0000313" key="2">
    <source>
        <dbReference type="Proteomes" id="UP000694886"/>
    </source>
</evidence>
<dbReference type="GeneID" id="108663785"/>